<dbReference type="Proteomes" id="UP000184465">
    <property type="component" value="Unassembled WGS sequence"/>
</dbReference>
<gene>
    <name evidence="2" type="ORF">SAMN02745912_03376</name>
</gene>
<evidence type="ECO:0000313" key="3">
    <source>
        <dbReference type="Proteomes" id="UP000184465"/>
    </source>
</evidence>
<dbReference type="SUPFAM" id="SSF88659">
    <property type="entry name" value="Sigma3 and sigma4 domains of RNA polymerase sigma factors"/>
    <property type="match status" value="1"/>
</dbReference>
<evidence type="ECO:0000313" key="2">
    <source>
        <dbReference type="EMBL" id="SHK46239.1"/>
    </source>
</evidence>
<dbReference type="GO" id="GO:0006352">
    <property type="term" value="P:DNA-templated transcription initiation"/>
    <property type="evidence" value="ECO:0007669"/>
    <property type="project" value="InterPro"/>
</dbReference>
<dbReference type="InterPro" id="IPR007630">
    <property type="entry name" value="RNA_pol_sigma70_r4"/>
</dbReference>
<evidence type="ECO:0000259" key="1">
    <source>
        <dbReference type="Pfam" id="PF04545"/>
    </source>
</evidence>
<dbReference type="EMBL" id="FRAG01000065">
    <property type="protein sequence ID" value="SHK46239.1"/>
    <property type="molecule type" value="Genomic_DNA"/>
</dbReference>
<dbReference type="Gene3D" id="1.20.140.160">
    <property type="match status" value="1"/>
</dbReference>
<reference evidence="2 3" key="1">
    <citation type="submission" date="2016-11" db="EMBL/GenBank/DDBJ databases">
        <authorList>
            <person name="Jaros S."/>
            <person name="Januszkiewicz K."/>
            <person name="Wedrychowicz H."/>
        </authorList>
    </citation>
    <scope>NUCLEOTIDE SEQUENCE [LARGE SCALE GENOMIC DNA]</scope>
    <source>
        <strain evidence="2 3">DSM 15212</strain>
    </source>
</reference>
<feature type="domain" description="RNA polymerase sigma-70 region 4" evidence="1">
    <location>
        <begin position="91"/>
        <end position="140"/>
    </location>
</feature>
<dbReference type="GO" id="GO:0003700">
    <property type="term" value="F:DNA-binding transcription factor activity"/>
    <property type="evidence" value="ECO:0007669"/>
    <property type="project" value="InterPro"/>
</dbReference>
<keyword evidence="3" id="KW-1185">Reference proteome</keyword>
<dbReference type="STRING" id="1121301.SAMN02745912_03376"/>
<dbReference type="Pfam" id="PF04545">
    <property type="entry name" value="Sigma70_r4"/>
    <property type="match status" value="1"/>
</dbReference>
<dbReference type="AlphaFoldDB" id="A0A1M6SNP5"/>
<dbReference type="InterPro" id="IPR013324">
    <property type="entry name" value="RNA_pol_sigma_r3/r4-like"/>
</dbReference>
<accession>A0A1M6SNP5</accession>
<organism evidence="2 3">
    <name type="scientific">Paramaledivibacter caminithermalis (strain DSM 15212 / CIP 107654 / DViRD3)</name>
    <name type="common">Clostridium caminithermale</name>
    <dbReference type="NCBI Taxonomy" id="1121301"/>
    <lineage>
        <taxon>Bacteria</taxon>
        <taxon>Bacillati</taxon>
        <taxon>Bacillota</taxon>
        <taxon>Clostridia</taxon>
        <taxon>Peptostreptococcales</taxon>
        <taxon>Caminicellaceae</taxon>
        <taxon>Paramaledivibacter</taxon>
    </lineage>
</organism>
<dbReference type="RefSeq" id="WP_073152761.1">
    <property type="nucleotide sequence ID" value="NZ_FRAG01000065.1"/>
</dbReference>
<dbReference type="OrthoDB" id="9921322at2"/>
<protein>
    <submittedName>
        <fullName evidence="2">Sigma-70, region 4</fullName>
    </submittedName>
</protein>
<name>A0A1M6SNP5_PARC5</name>
<sequence length="147" mass="17329">MAKQNQDHTRFNQTLVNYIKKTLFFGSKEFYREFAKNRDIELLTLDAPITSEGDTYYIDTIIDPSSDVLKEVCNHSKDIRDYVENNKLLQAMDSLNDKELYILYKLFVEEKNGAELGQELRVSKQYINKIKGQALKKIRNQLRNEVR</sequence>
<proteinExistence type="predicted"/>